<sequence length="199" mass="21660">MAGKEDPTKNSHTLGRGSTPVEEEVAARTFCGKRTLEEGTKTKAEDSQRAVAAGGGKPAAVDVADEKPDAAAGSNGDGVKWVQMPLEDISWLLAQKREDYRVLTLEDYTLHRSSGELAIGLLVRLCNSVLSCCSMALSELQYVRVLSFGNILTYSEHAELLMWYSGEDLPGNIRCIGIDGERRNPNSTYFVVNSANEMT</sequence>
<gene>
    <name evidence="2" type="ORF">U9M48_041040</name>
</gene>
<feature type="region of interest" description="Disordered" evidence="1">
    <location>
        <begin position="1"/>
        <end position="61"/>
    </location>
</feature>
<dbReference type="EMBL" id="CP144753">
    <property type="protein sequence ID" value="WVZ95249.1"/>
    <property type="molecule type" value="Genomic_DNA"/>
</dbReference>
<accession>A0AAQ3UMX6</accession>
<evidence type="ECO:0000313" key="2">
    <source>
        <dbReference type="EMBL" id="WVZ95249.1"/>
    </source>
</evidence>
<feature type="compositionally biased region" description="Basic and acidic residues" evidence="1">
    <location>
        <begin position="34"/>
        <end position="48"/>
    </location>
</feature>
<organism evidence="2 3">
    <name type="scientific">Paspalum notatum var. saurae</name>
    <dbReference type="NCBI Taxonomy" id="547442"/>
    <lineage>
        <taxon>Eukaryota</taxon>
        <taxon>Viridiplantae</taxon>
        <taxon>Streptophyta</taxon>
        <taxon>Embryophyta</taxon>
        <taxon>Tracheophyta</taxon>
        <taxon>Spermatophyta</taxon>
        <taxon>Magnoliopsida</taxon>
        <taxon>Liliopsida</taxon>
        <taxon>Poales</taxon>
        <taxon>Poaceae</taxon>
        <taxon>PACMAD clade</taxon>
        <taxon>Panicoideae</taxon>
        <taxon>Andropogonodae</taxon>
        <taxon>Paspaleae</taxon>
        <taxon>Paspalinae</taxon>
        <taxon>Paspalum</taxon>
    </lineage>
</organism>
<name>A0AAQ3UMX6_PASNO</name>
<reference evidence="2 3" key="1">
    <citation type="submission" date="2024-02" db="EMBL/GenBank/DDBJ databases">
        <title>High-quality chromosome-scale genome assembly of Pensacola bahiagrass (Paspalum notatum Flugge var. saurae).</title>
        <authorList>
            <person name="Vega J.M."/>
            <person name="Podio M."/>
            <person name="Orjuela J."/>
            <person name="Siena L.A."/>
            <person name="Pessino S.C."/>
            <person name="Combes M.C."/>
            <person name="Mariac C."/>
            <person name="Albertini E."/>
            <person name="Pupilli F."/>
            <person name="Ortiz J.P.A."/>
            <person name="Leblanc O."/>
        </authorList>
    </citation>
    <scope>NUCLEOTIDE SEQUENCE [LARGE SCALE GENOMIC DNA]</scope>
    <source>
        <strain evidence="2">R1</strain>
        <tissue evidence="2">Leaf</tissue>
    </source>
</reference>
<keyword evidence="3" id="KW-1185">Reference proteome</keyword>
<protein>
    <submittedName>
        <fullName evidence="2">Uncharacterized protein</fullName>
    </submittedName>
</protein>
<dbReference type="AlphaFoldDB" id="A0AAQ3UMX6"/>
<proteinExistence type="predicted"/>
<dbReference type="Proteomes" id="UP001341281">
    <property type="component" value="Chromosome 09"/>
</dbReference>
<evidence type="ECO:0000256" key="1">
    <source>
        <dbReference type="SAM" id="MobiDB-lite"/>
    </source>
</evidence>
<evidence type="ECO:0000313" key="3">
    <source>
        <dbReference type="Proteomes" id="UP001341281"/>
    </source>
</evidence>